<reference evidence="6" key="1">
    <citation type="submission" date="2016-10" db="EMBL/GenBank/DDBJ databases">
        <authorList>
            <person name="Varghese N."/>
            <person name="Submissions S."/>
        </authorList>
    </citation>
    <scope>NUCLEOTIDE SEQUENCE [LARGE SCALE GENOMIC DNA]</scope>
    <source>
        <strain evidence="6">DSM 25927</strain>
    </source>
</reference>
<dbReference type="SUPFAM" id="SSF49879">
    <property type="entry name" value="SMAD/FHA domain"/>
    <property type="match status" value="1"/>
</dbReference>
<name>A0A1H9MJR2_9GAMM</name>
<dbReference type="AlphaFoldDB" id="A0A1H9MJR2"/>
<evidence type="ECO:0000259" key="3">
    <source>
        <dbReference type="Pfam" id="PF00437"/>
    </source>
</evidence>
<dbReference type="Proteomes" id="UP000199233">
    <property type="component" value="Unassembled WGS sequence"/>
</dbReference>
<dbReference type="PANTHER" id="PTHR30486:SF15">
    <property type="entry name" value="TYPE II_IV SECRETION SYSTEM ATPASE"/>
    <property type="match status" value="1"/>
</dbReference>
<feature type="domain" description="FHA" evidence="4">
    <location>
        <begin position="22"/>
        <end position="83"/>
    </location>
</feature>
<dbReference type="InterPro" id="IPR050921">
    <property type="entry name" value="T4SS_GSP_E_ATPase"/>
</dbReference>
<dbReference type="CDD" id="cd01130">
    <property type="entry name" value="VirB11-like_ATPase"/>
    <property type="match status" value="1"/>
</dbReference>
<evidence type="ECO:0000313" key="5">
    <source>
        <dbReference type="EMBL" id="SER23942.1"/>
    </source>
</evidence>
<dbReference type="InterPro" id="IPR000253">
    <property type="entry name" value="FHA_dom"/>
</dbReference>
<gene>
    <name evidence="5" type="ORF">SAMN04488038_1255</name>
</gene>
<dbReference type="InterPro" id="IPR001482">
    <property type="entry name" value="T2SS/T4SS_dom"/>
</dbReference>
<dbReference type="EMBL" id="FOFS01000025">
    <property type="protein sequence ID" value="SER23942.1"/>
    <property type="molecule type" value="Genomic_DNA"/>
</dbReference>
<dbReference type="Pfam" id="PF00498">
    <property type="entry name" value="FHA"/>
    <property type="match status" value="1"/>
</dbReference>
<dbReference type="RefSeq" id="WP_093289726.1">
    <property type="nucleotide sequence ID" value="NZ_FOFS01000025.1"/>
</dbReference>
<evidence type="ECO:0000313" key="6">
    <source>
        <dbReference type="Proteomes" id="UP000199233"/>
    </source>
</evidence>
<protein>
    <submittedName>
        <fullName evidence="5">Pilus assembly protein CpaF</fullName>
    </submittedName>
</protein>
<dbReference type="InterPro" id="IPR008984">
    <property type="entry name" value="SMAD_FHA_dom_sf"/>
</dbReference>
<dbReference type="SUPFAM" id="SSF52540">
    <property type="entry name" value="P-loop containing nucleoside triphosphate hydrolases"/>
    <property type="match status" value="1"/>
</dbReference>
<feature type="domain" description="Bacterial type II secretion system protein E" evidence="3">
    <location>
        <begin position="209"/>
        <end position="487"/>
    </location>
</feature>
<dbReference type="PANTHER" id="PTHR30486">
    <property type="entry name" value="TWITCHING MOTILITY PROTEIN PILT"/>
    <property type="match status" value="1"/>
</dbReference>
<feature type="compositionally biased region" description="Polar residues" evidence="2">
    <location>
        <begin position="116"/>
        <end position="127"/>
    </location>
</feature>
<keyword evidence="6" id="KW-1185">Reference proteome</keyword>
<evidence type="ECO:0000259" key="4">
    <source>
        <dbReference type="Pfam" id="PF00498"/>
    </source>
</evidence>
<evidence type="ECO:0000256" key="2">
    <source>
        <dbReference type="SAM" id="MobiDB-lite"/>
    </source>
</evidence>
<proteinExistence type="inferred from homology"/>
<dbReference type="Gene3D" id="2.60.200.20">
    <property type="match status" value="1"/>
</dbReference>
<feature type="region of interest" description="Disordered" evidence="2">
    <location>
        <begin position="97"/>
        <end position="131"/>
    </location>
</feature>
<dbReference type="OrthoDB" id="9810761at2"/>
<organism evidence="5 6">
    <name type="scientific">Solimonas aquatica</name>
    <dbReference type="NCBI Taxonomy" id="489703"/>
    <lineage>
        <taxon>Bacteria</taxon>
        <taxon>Pseudomonadati</taxon>
        <taxon>Pseudomonadota</taxon>
        <taxon>Gammaproteobacteria</taxon>
        <taxon>Nevskiales</taxon>
        <taxon>Nevskiaceae</taxon>
        <taxon>Solimonas</taxon>
    </lineage>
</organism>
<dbReference type="InterPro" id="IPR027417">
    <property type="entry name" value="P-loop_NTPase"/>
</dbReference>
<accession>A0A1H9MJR2</accession>
<dbReference type="STRING" id="489703.SAMN04488038_1255"/>
<comment type="similarity">
    <text evidence="1">Belongs to the GSP E family.</text>
</comment>
<sequence length="570" mass="62398">MIEVEVTESSGRRSQVQVPDDCTIGKGGRSHIRLESWRVAKEHARLLRTPAGIVLGSLASVTVNDIKVDGQYGPLQDKDIIGIASYRIRILASGDSGAAPGVPTSAADIGIEDDQSSLAEPTSSDTGLENEPELPALRALEFEWRRRLHGKLLEALDLRRHDVRGMSDEHLRQQAEILLKEIIGYIDDEVPKLLNRDVLCRQVINEAIGLGPLEELLGDETVTEIMVNRYDQIYVERNGRLQRYPMMFTGEAAVMGVIERIVAPLGRRIDESSPMVDARLKDGSRVNAIIPPLALKGSTLTIRKFAKRKLEAADLVRFGSLSTAMAEFLKICVQCRKNIVVSGGTGSGKTTLLNILSNFIPSAERVITVEDAAELKLHHEHLVSLEARPANVEGKGGVLIRDLVRNTLRMRPDRIVIGECRGAEALDMLQAMNTGHDGSLTTLHANSPRDALARLETMVLMAGMDLPLSAIREQVSGAVDIIVQQTRYTCGTRLVTHIVEVTGMESGRVQLQDLFRFVAEGYGGQDGRIQGAFTGCDLVPSFYEELRAAGQPLDLGIFKPGAVTSREARQ</sequence>
<evidence type="ECO:0000256" key="1">
    <source>
        <dbReference type="ARBA" id="ARBA00006611"/>
    </source>
</evidence>
<dbReference type="Gene3D" id="3.30.450.380">
    <property type="match status" value="1"/>
</dbReference>
<dbReference type="GO" id="GO:0016887">
    <property type="term" value="F:ATP hydrolysis activity"/>
    <property type="evidence" value="ECO:0007669"/>
    <property type="project" value="InterPro"/>
</dbReference>
<dbReference type="Gene3D" id="3.40.50.300">
    <property type="entry name" value="P-loop containing nucleotide triphosphate hydrolases"/>
    <property type="match status" value="1"/>
</dbReference>
<dbReference type="CDD" id="cd00060">
    <property type="entry name" value="FHA"/>
    <property type="match status" value="1"/>
</dbReference>
<dbReference type="Pfam" id="PF00437">
    <property type="entry name" value="T2SSE"/>
    <property type="match status" value="1"/>
</dbReference>